<reference evidence="1 2" key="1">
    <citation type="submission" date="2018-03" db="EMBL/GenBank/DDBJ databases">
        <title>Genomic Encyclopedia of Archaeal and Bacterial Type Strains, Phase II (KMG-II): from individual species to whole genera.</title>
        <authorList>
            <person name="Goeker M."/>
        </authorList>
    </citation>
    <scope>NUCLEOTIDE SEQUENCE [LARGE SCALE GENOMIC DNA]</scope>
    <source>
        <strain evidence="1 2">DSM 43146</strain>
    </source>
</reference>
<proteinExistence type="predicted"/>
<dbReference type="AlphaFoldDB" id="A0A2T0KJE6"/>
<accession>A0A2T0KJE6</accession>
<evidence type="ECO:0000313" key="1">
    <source>
        <dbReference type="EMBL" id="PRX23651.1"/>
    </source>
</evidence>
<keyword evidence="2" id="KW-1185">Reference proteome</keyword>
<evidence type="ECO:0000313" key="2">
    <source>
        <dbReference type="Proteomes" id="UP000239415"/>
    </source>
</evidence>
<name>A0A2T0KJE6_9ACTN</name>
<protein>
    <submittedName>
        <fullName evidence="1">Uncharacterized protein</fullName>
    </submittedName>
</protein>
<dbReference type="Proteomes" id="UP000239415">
    <property type="component" value="Unassembled WGS sequence"/>
</dbReference>
<organism evidence="1 2">
    <name type="scientific">Actinoplanes italicus</name>
    <dbReference type="NCBI Taxonomy" id="113567"/>
    <lineage>
        <taxon>Bacteria</taxon>
        <taxon>Bacillati</taxon>
        <taxon>Actinomycetota</taxon>
        <taxon>Actinomycetes</taxon>
        <taxon>Micromonosporales</taxon>
        <taxon>Micromonosporaceae</taxon>
        <taxon>Actinoplanes</taxon>
    </lineage>
</organism>
<dbReference type="EMBL" id="PVMZ01000003">
    <property type="protein sequence ID" value="PRX23651.1"/>
    <property type="molecule type" value="Genomic_DNA"/>
</dbReference>
<gene>
    <name evidence="1" type="ORF">CLV67_103400</name>
</gene>
<comment type="caution">
    <text evidence="1">The sequence shown here is derived from an EMBL/GenBank/DDBJ whole genome shotgun (WGS) entry which is preliminary data.</text>
</comment>
<sequence length="80" mass="8969">MATDFGWRITGDWPVANPVRPDSLARVLSEFDRWHPIAVRQLAGVQFDAEPPHPTCIDVTAIDQTPRSEWICGPECPKEA</sequence>
<dbReference type="RefSeq" id="WP_106316819.1">
    <property type="nucleotide sequence ID" value="NZ_BOMO01000042.1"/>
</dbReference>